<dbReference type="RefSeq" id="XP_003031241.1">
    <property type="nucleotide sequence ID" value="XM_003031195.1"/>
</dbReference>
<protein>
    <submittedName>
        <fullName evidence="1">Uncharacterized protein</fullName>
    </submittedName>
</protein>
<evidence type="ECO:0000313" key="2">
    <source>
        <dbReference type="Proteomes" id="UP000007431"/>
    </source>
</evidence>
<dbReference type="VEuPathDB" id="FungiDB:SCHCODRAFT_01172554"/>
<reference evidence="1 2" key="1">
    <citation type="journal article" date="2010" name="Nat. Biotechnol.">
        <title>Genome sequence of the model mushroom Schizophyllum commune.</title>
        <authorList>
            <person name="Ohm R.A."/>
            <person name="de Jong J.F."/>
            <person name="Lugones L.G."/>
            <person name="Aerts A."/>
            <person name="Kothe E."/>
            <person name="Stajich J.E."/>
            <person name="de Vries R.P."/>
            <person name="Record E."/>
            <person name="Levasseur A."/>
            <person name="Baker S.E."/>
            <person name="Bartholomew K.A."/>
            <person name="Coutinho P.M."/>
            <person name="Erdmann S."/>
            <person name="Fowler T.J."/>
            <person name="Gathman A.C."/>
            <person name="Lombard V."/>
            <person name="Henrissat B."/>
            <person name="Knabe N."/>
            <person name="Kuees U."/>
            <person name="Lilly W.W."/>
            <person name="Lindquist E."/>
            <person name="Lucas S."/>
            <person name="Magnuson J.K."/>
            <person name="Piumi F."/>
            <person name="Raudaskoski M."/>
            <person name="Salamov A."/>
            <person name="Schmutz J."/>
            <person name="Schwarze F.W.M.R."/>
            <person name="vanKuyk P.A."/>
            <person name="Horton J.S."/>
            <person name="Grigoriev I.V."/>
            <person name="Woesten H.A.B."/>
        </authorList>
    </citation>
    <scope>NUCLEOTIDE SEQUENCE [LARGE SCALE GENOMIC DNA]</scope>
    <source>
        <strain evidence="2">H4-8 / FGSC 9210</strain>
    </source>
</reference>
<organism evidence="2">
    <name type="scientific">Schizophyllum commune (strain H4-8 / FGSC 9210)</name>
    <name type="common">Split gill fungus</name>
    <dbReference type="NCBI Taxonomy" id="578458"/>
    <lineage>
        <taxon>Eukaryota</taxon>
        <taxon>Fungi</taxon>
        <taxon>Dikarya</taxon>
        <taxon>Basidiomycota</taxon>
        <taxon>Agaricomycotina</taxon>
        <taxon>Agaricomycetes</taxon>
        <taxon>Agaricomycetidae</taxon>
        <taxon>Agaricales</taxon>
        <taxon>Schizophyllaceae</taxon>
        <taxon>Schizophyllum</taxon>
    </lineage>
</organism>
<dbReference type="Proteomes" id="UP000007431">
    <property type="component" value="Unassembled WGS sequence"/>
</dbReference>
<accession>D8Q718</accession>
<proteinExistence type="predicted"/>
<keyword evidence="2" id="KW-1185">Reference proteome</keyword>
<dbReference type="OrthoDB" id="10340007at2759"/>
<dbReference type="KEGG" id="scm:SCHCO_01172554"/>
<dbReference type="EMBL" id="GL377307">
    <property type="protein sequence ID" value="EFI96338.1"/>
    <property type="molecule type" value="Genomic_DNA"/>
</dbReference>
<dbReference type="GeneID" id="9587290"/>
<feature type="non-terminal residue" evidence="1">
    <location>
        <position position="264"/>
    </location>
</feature>
<name>D8Q718_SCHCM</name>
<evidence type="ECO:0000313" key="1">
    <source>
        <dbReference type="EMBL" id="EFI96338.1"/>
    </source>
</evidence>
<gene>
    <name evidence="1" type="ORF">SCHCODRAFT_109597</name>
</gene>
<sequence>MTSFCDIFCPLLSLFNVEVVIPEAPLKHQDAFIWQPDDAITVGQTSALFSHHQLEFWPNDCAASLAPIFVAIYLNVLRLDIHVIHTPQSTTLRMVRISSSRYLCVRLLKQHLAPLLYSSKRGDHSAAERQAPVTYLGVNPVLCIYDYSEFRSEETDSEIATMHPQASGIPTGPRDNGLRTAMGTLQTWQCLRGRAEAVLAPGSGPLTNSSESDHDHPNIIGLVRRAVANRHGLSAHVMGAALARDDYHNRPTTSSASPHVADPC</sequence>
<dbReference type="AlphaFoldDB" id="D8Q718"/>
<dbReference type="HOGENOM" id="CLU_1054326_0_0_1"/>
<dbReference type="InParanoid" id="D8Q718"/>